<reference evidence="1 2" key="1">
    <citation type="submission" date="2019-06" db="EMBL/GenBank/DDBJ databases">
        <title>Sequencing the genomes of 1000 actinobacteria strains.</title>
        <authorList>
            <person name="Klenk H.-P."/>
        </authorList>
    </citation>
    <scope>NUCLEOTIDE SEQUENCE [LARGE SCALE GENOMIC DNA]</scope>
    <source>
        <strain evidence="1 2">DSM 8803</strain>
    </source>
</reference>
<evidence type="ECO:0000313" key="2">
    <source>
        <dbReference type="Proteomes" id="UP000319094"/>
    </source>
</evidence>
<dbReference type="EMBL" id="VFON01000001">
    <property type="protein sequence ID" value="TQL43716.1"/>
    <property type="molecule type" value="Genomic_DNA"/>
</dbReference>
<proteinExistence type="predicted"/>
<accession>A0A542Y6M2</accession>
<evidence type="ECO:0000313" key="1">
    <source>
        <dbReference type="EMBL" id="TQL43716.1"/>
    </source>
</evidence>
<sequence>MAIPTLFDVQHKCGHTQEHNLADKAAGERAGFTAWLAQQPCTDCWKKRQDRKVSKEVQTERAALEEQALEDQERSELPILAGSAKQTSWALRVRYELLRDAYTSLVEEGALDEDSFESDVLVPARRVAAARWWIDNRDNGAMIVEILADPGQIEVGETNENPY</sequence>
<name>A0A542Y6M2_9MICO</name>
<organism evidence="1 2">
    <name type="scientific">Leucobacter komagatae</name>
    <dbReference type="NCBI Taxonomy" id="55969"/>
    <lineage>
        <taxon>Bacteria</taxon>
        <taxon>Bacillati</taxon>
        <taxon>Actinomycetota</taxon>
        <taxon>Actinomycetes</taxon>
        <taxon>Micrococcales</taxon>
        <taxon>Microbacteriaceae</taxon>
        <taxon>Leucobacter</taxon>
    </lineage>
</organism>
<comment type="caution">
    <text evidence="1">The sequence shown here is derived from an EMBL/GenBank/DDBJ whole genome shotgun (WGS) entry which is preliminary data.</text>
</comment>
<keyword evidence="2" id="KW-1185">Reference proteome</keyword>
<dbReference type="RefSeq" id="WP_141886990.1">
    <property type="nucleotide sequence ID" value="NZ_BAAAUY010000001.1"/>
</dbReference>
<protein>
    <submittedName>
        <fullName evidence="1">Uncharacterized protein</fullName>
    </submittedName>
</protein>
<dbReference type="OrthoDB" id="4993002at2"/>
<gene>
    <name evidence="1" type="ORF">FB468_1746</name>
</gene>
<dbReference type="AlphaFoldDB" id="A0A542Y6M2"/>
<dbReference type="Proteomes" id="UP000319094">
    <property type="component" value="Unassembled WGS sequence"/>
</dbReference>